<dbReference type="InterPro" id="IPR036881">
    <property type="entry name" value="Glyco_hydro_3_C_sf"/>
</dbReference>
<comment type="catalytic activity">
    <reaction evidence="1">
        <text>Hydrolysis of terminal, non-reducing beta-D-glucosyl residues with release of beta-D-glucose.</text>
        <dbReference type="EC" id="3.2.1.21"/>
    </reaction>
</comment>
<keyword evidence="6" id="KW-0326">Glycosidase</keyword>
<dbReference type="EC" id="3.2.1.21" evidence="3"/>
<sequence>MKRRLFGRPLLAVAVLGSACCSDSSEPLYKDVSQPVERRIDDLMGRMTLREKIGQMCQFVGLEHLRMAEQNATPEEIRDGHAQGYYPGYHSTDILRMAEAGEASSFFHVVTPEEANYLQGLAQKSRLQIPLLIGIDAIHGNGLYSGATIYPTSIGQAATFDPALVERLCRETALEMRAMGAQWTFNPNVEVARDARWGRCGESFGEDPLLVGRMGAASVRGYQGADFTGTDRVIACAKHFVGGSQPVNGINGAPFDASERTLREVFLPPFRACIEAGVHSVMAAHNEVNGHPAHGSKWLLTDLLRGEMGFKGFIVSDWKDVERLVDKHAQVATEEEAFIRSVACGMDMRMHGPVFIDVIQRAVEQGVISEKRIDEACRGILEAKFRLGLFENPFVDAAQTAELCNTSEHRATALEAARKSIVLLKNDGLLPLDFSKYRRILVAGPNADSHAVLGDWALPQPAENIVTVLAGLKQIAPDCAFREVCFGNNPKTMQAADVDRAVAAARTSDLAVLVVGENGLRYDRSAKTCGENVDRWDLGLYGLQQELVERVAATGTPTVVVLINGRPLALPWIKAHIPAVVEAWEPGCMGGQAVAEMLAGKVNPSGKLPMSFPKHVGQQMVNYNRKLSSLWAGYVEGDNQPLWEFGYGLSYTTFAYDALTIDKTSVCVDDVLKVSVDVANTGDRAGEEVVQLYIHDLYSVVTRPIKELRDFRRVALAPGERKRVEFTLPVERLGALDENMRFTVEAGDYEIMAGSSSADRNLLKTTITVKK</sequence>
<dbReference type="InterPro" id="IPR026891">
    <property type="entry name" value="Fn3-like"/>
</dbReference>
<evidence type="ECO:0000256" key="2">
    <source>
        <dbReference type="ARBA" id="ARBA00005336"/>
    </source>
</evidence>
<dbReference type="GO" id="GO:0009251">
    <property type="term" value="P:glucan catabolic process"/>
    <property type="evidence" value="ECO:0007669"/>
    <property type="project" value="TreeGrafter"/>
</dbReference>
<dbReference type="Pfam" id="PF14310">
    <property type="entry name" value="Fn3-like"/>
    <property type="match status" value="1"/>
</dbReference>
<comment type="similarity">
    <text evidence="2">Belongs to the glycosyl hydrolase 3 family.</text>
</comment>
<evidence type="ECO:0000256" key="1">
    <source>
        <dbReference type="ARBA" id="ARBA00000448"/>
    </source>
</evidence>
<dbReference type="SMART" id="SM01217">
    <property type="entry name" value="Fn3_like"/>
    <property type="match status" value="1"/>
</dbReference>
<dbReference type="Pfam" id="PF01915">
    <property type="entry name" value="Glyco_hydro_3_C"/>
    <property type="match status" value="1"/>
</dbReference>
<evidence type="ECO:0000313" key="9">
    <source>
        <dbReference type="Proteomes" id="UP000323119"/>
    </source>
</evidence>
<dbReference type="AlphaFoldDB" id="A0A9P4DPA3"/>
<evidence type="ECO:0000313" key="8">
    <source>
        <dbReference type="EMBL" id="KAA2561707.1"/>
    </source>
</evidence>
<dbReference type="InterPro" id="IPR017853">
    <property type="entry name" value="GH"/>
</dbReference>
<name>A0A9P4DPA3_9BACT</name>
<dbReference type="PRINTS" id="PR00133">
    <property type="entry name" value="GLHYDRLASE3"/>
</dbReference>
<evidence type="ECO:0000256" key="3">
    <source>
        <dbReference type="ARBA" id="ARBA00012744"/>
    </source>
</evidence>
<dbReference type="EMBL" id="VVUY01000005">
    <property type="protein sequence ID" value="KAA2561707.1"/>
    <property type="molecule type" value="Genomic_DNA"/>
</dbReference>
<dbReference type="GO" id="GO:0008422">
    <property type="term" value="F:beta-glucosidase activity"/>
    <property type="evidence" value="ECO:0007669"/>
    <property type="project" value="UniProtKB-EC"/>
</dbReference>
<evidence type="ECO:0000256" key="5">
    <source>
        <dbReference type="ARBA" id="ARBA00022801"/>
    </source>
</evidence>
<keyword evidence="4" id="KW-0732">Signal</keyword>
<protein>
    <recommendedName>
        <fullName evidence="3">beta-glucosidase</fullName>
        <ecNumber evidence="3">3.2.1.21</ecNumber>
    </recommendedName>
</protein>
<dbReference type="Gene3D" id="3.20.20.300">
    <property type="entry name" value="Glycoside hydrolase, family 3, N-terminal domain"/>
    <property type="match status" value="1"/>
</dbReference>
<dbReference type="PANTHER" id="PTHR30620:SF16">
    <property type="entry name" value="LYSOSOMAL BETA GLUCOSIDASE"/>
    <property type="match status" value="1"/>
</dbReference>
<dbReference type="SUPFAM" id="SSF52279">
    <property type="entry name" value="Beta-D-glucan exohydrolase, C-terminal domain"/>
    <property type="match status" value="1"/>
</dbReference>
<dbReference type="PROSITE" id="PS51257">
    <property type="entry name" value="PROKAR_LIPOPROTEIN"/>
    <property type="match status" value="1"/>
</dbReference>
<dbReference type="RefSeq" id="WP_082426588.1">
    <property type="nucleotide sequence ID" value="NZ_JADMQE010000003.1"/>
</dbReference>
<dbReference type="SUPFAM" id="SSF51445">
    <property type="entry name" value="(Trans)glycosidases"/>
    <property type="match status" value="1"/>
</dbReference>
<dbReference type="Pfam" id="PF00933">
    <property type="entry name" value="Glyco_hydro_3"/>
    <property type="match status" value="1"/>
</dbReference>
<dbReference type="InterPro" id="IPR051915">
    <property type="entry name" value="Cellulose_Degrad_GH3"/>
</dbReference>
<dbReference type="Proteomes" id="UP000323119">
    <property type="component" value="Unassembled WGS sequence"/>
</dbReference>
<comment type="caution">
    <text evidence="8">The sequence shown here is derived from an EMBL/GenBank/DDBJ whole genome shotgun (WGS) entry which is preliminary data.</text>
</comment>
<dbReference type="FunFam" id="2.60.40.10:FF:000495">
    <property type="entry name" value="Periplasmic beta-glucosidase"/>
    <property type="match status" value="1"/>
</dbReference>
<dbReference type="InterPro" id="IPR036962">
    <property type="entry name" value="Glyco_hydro_3_N_sf"/>
</dbReference>
<keyword evidence="5" id="KW-0378">Hydrolase</keyword>
<evidence type="ECO:0000256" key="4">
    <source>
        <dbReference type="ARBA" id="ARBA00022729"/>
    </source>
</evidence>
<dbReference type="PANTHER" id="PTHR30620">
    <property type="entry name" value="PERIPLASMIC BETA-GLUCOSIDASE-RELATED"/>
    <property type="match status" value="1"/>
</dbReference>
<dbReference type="InterPro" id="IPR013783">
    <property type="entry name" value="Ig-like_fold"/>
</dbReference>
<accession>A0A9P4DPA3</accession>
<evidence type="ECO:0000256" key="6">
    <source>
        <dbReference type="ARBA" id="ARBA00023295"/>
    </source>
</evidence>
<feature type="domain" description="Fibronectin type III-like" evidence="7">
    <location>
        <begin position="688"/>
        <end position="757"/>
    </location>
</feature>
<gene>
    <name evidence="8" type="ORF">F2S36_07045</name>
</gene>
<dbReference type="InterPro" id="IPR002772">
    <property type="entry name" value="Glyco_hydro_3_C"/>
</dbReference>
<evidence type="ECO:0000259" key="7">
    <source>
        <dbReference type="SMART" id="SM01217"/>
    </source>
</evidence>
<dbReference type="Gene3D" id="3.40.50.1700">
    <property type="entry name" value="Glycoside hydrolase family 3 C-terminal domain"/>
    <property type="match status" value="1"/>
</dbReference>
<dbReference type="Gene3D" id="2.60.40.10">
    <property type="entry name" value="Immunoglobulins"/>
    <property type="match status" value="1"/>
</dbReference>
<reference evidence="8 9" key="1">
    <citation type="journal article" date="2019" name="Nat. Med.">
        <title>A library of human gut bacterial isolates paired with longitudinal multiomics data enables mechanistic microbiome research.</title>
        <authorList>
            <person name="Poyet M."/>
            <person name="Groussin M."/>
            <person name="Gibbons S.M."/>
            <person name="Avila-Pacheco J."/>
            <person name="Jiang X."/>
            <person name="Kearney S.M."/>
            <person name="Perrotta A.R."/>
            <person name="Berdy B."/>
            <person name="Zhao S."/>
            <person name="Lieberman T.D."/>
            <person name="Swanson P.K."/>
            <person name="Smith M."/>
            <person name="Roesemann S."/>
            <person name="Alexander J.E."/>
            <person name="Rich S.A."/>
            <person name="Livny J."/>
            <person name="Vlamakis H."/>
            <person name="Clish C."/>
            <person name="Bullock K."/>
            <person name="Deik A."/>
            <person name="Scott J."/>
            <person name="Pierce K.A."/>
            <person name="Xavier R.J."/>
            <person name="Alm E.J."/>
        </authorList>
    </citation>
    <scope>NUCLEOTIDE SEQUENCE [LARGE SCALE GENOMIC DNA]</scope>
    <source>
        <strain evidence="8 9">BIOML-A204</strain>
    </source>
</reference>
<dbReference type="InterPro" id="IPR001764">
    <property type="entry name" value="Glyco_hydro_3_N"/>
</dbReference>
<organism evidence="8 9">
    <name type="scientific">Alistipes onderdonkii</name>
    <dbReference type="NCBI Taxonomy" id="328813"/>
    <lineage>
        <taxon>Bacteria</taxon>
        <taxon>Pseudomonadati</taxon>
        <taxon>Bacteroidota</taxon>
        <taxon>Bacteroidia</taxon>
        <taxon>Bacteroidales</taxon>
        <taxon>Rikenellaceae</taxon>
        <taxon>Alistipes</taxon>
    </lineage>
</organism>
<proteinExistence type="inferred from homology"/>